<name>A0A068V8Z9_COFCA</name>
<organism evidence="1 2">
    <name type="scientific">Coffea canephora</name>
    <name type="common">Robusta coffee</name>
    <dbReference type="NCBI Taxonomy" id="49390"/>
    <lineage>
        <taxon>Eukaryota</taxon>
        <taxon>Viridiplantae</taxon>
        <taxon>Streptophyta</taxon>
        <taxon>Embryophyta</taxon>
        <taxon>Tracheophyta</taxon>
        <taxon>Spermatophyta</taxon>
        <taxon>Magnoliopsida</taxon>
        <taxon>eudicotyledons</taxon>
        <taxon>Gunneridae</taxon>
        <taxon>Pentapetalae</taxon>
        <taxon>asterids</taxon>
        <taxon>lamiids</taxon>
        <taxon>Gentianales</taxon>
        <taxon>Rubiaceae</taxon>
        <taxon>Ixoroideae</taxon>
        <taxon>Gardenieae complex</taxon>
        <taxon>Bertiereae - Coffeeae clade</taxon>
        <taxon>Coffeeae</taxon>
        <taxon>Coffea</taxon>
    </lineage>
</organism>
<evidence type="ECO:0000313" key="2">
    <source>
        <dbReference type="Proteomes" id="UP000295252"/>
    </source>
</evidence>
<keyword evidence="2" id="KW-1185">Reference proteome</keyword>
<evidence type="ECO:0000313" key="1">
    <source>
        <dbReference type="EMBL" id="CDP16979.1"/>
    </source>
</evidence>
<accession>A0A068V8Z9</accession>
<gene>
    <name evidence="1" type="ORF">GSCOC_T00004812001</name>
</gene>
<dbReference type="Gramene" id="CDP16979">
    <property type="protein sequence ID" value="CDP16979"/>
    <property type="gene ID" value="GSCOC_T00004812001"/>
</dbReference>
<reference evidence="2" key="1">
    <citation type="journal article" date="2014" name="Science">
        <title>The coffee genome provides insight into the convergent evolution of caffeine biosynthesis.</title>
        <authorList>
            <person name="Denoeud F."/>
            <person name="Carretero-Paulet L."/>
            <person name="Dereeper A."/>
            <person name="Droc G."/>
            <person name="Guyot R."/>
            <person name="Pietrella M."/>
            <person name="Zheng C."/>
            <person name="Alberti A."/>
            <person name="Anthony F."/>
            <person name="Aprea G."/>
            <person name="Aury J.M."/>
            <person name="Bento P."/>
            <person name="Bernard M."/>
            <person name="Bocs S."/>
            <person name="Campa C."/>
            <person name="Cenci A."/>
            <person name="Combes M.C."/>
            <person name="Crouzillat D."/>
            <person name="Da Silva C."/>
            <person name="Daddiego L."/>
            <person name="De Bellis F."/>
            <person name="Dussert S."/>
            <person name="Garsmeur O."/>
            <person name="Gayraud T."/>
            <person name="Guignon V."/>
            <person name="Jahn K."/>
            <person name="Jamilloux V."/>
            <person name="Joet T."/>
            <person name="Labadie K."/>
            <person name="Lan T."/>
            <person name="Leclercq J."/>
            <person name="Lepelley M."/>
            <person name="Leroy T."/>
            <person name="Li L.T."/>
            <person name="Librado P."/>
            <person name="Lopez L."/>
            <person name="Munoz A."/>
            <person name="Noel B."/>
            <person name="Pallavicini A."/>
            <person name="Perrotta G."/>
            <person name="Poncet V."/>
            <person name="Pot D."/>
            <person name="Priyono X."/>
            <person name="Rigoreau M."/>
            <person name="Rouard M."/>
            <person name="Rozas J."/>
            <person name="Tranchant-Dubreuil C."/>
            <person name="VanBuren R."/>
            <person name="Zhang Q."/>
            <person name="Andrade A.C."/>
            <person name="Argout X."/>
            <person name="Bertrand B."/>
            <person name="de Kochko A."/>
            <person name="Graziosi G."/>
            <person name="Henry R.J."/>
            <person name="Jayarama X."/>
            <person name="Ming R."/>
            <person name="Nagai C."/>
            <person name="Rounsley S."/>
            <person name="Sankoff D."/>
            <person name="Giuliano G."/>
            <person name="Albert V.A."/>
            <person name="Wincker P."/>
            <person name="Lashermes P."/>
        </authorList>
    </citation>
    <scope>NUCLEOTIDE SEQUENCE [LARGE SCALE GENOMIC DNA]</scope>
    <source>
        <strain evidence="2">cv. DH200-94</strain>
    </source>
</reference>
<protein>
    <submittedName>
        <fullName evidence="1">Uncharacterized protein</fullName>
    </submittedName>
</protein>
<dbReference type="EMBL" id="HG739225">
    <property type="protein sequence ID" value="CDP16979.1"/>
    <property type="molecule type" value="Genomic_DNA"/>
</dbReference>
<sequence>MVGRRKKAYFQNLITTVAATIASWKNHLLSLGGMVVRSEGASHTWCRTLHVRDITEQHITFIIHSGDSNFWFDN</sequence>
<dbReference type="AlphaFoldDB" id="A0A068V8Z9"/>
<dbReference type="InParanoid" id="A0A068V8Z9"/>
<proteinExistence type="predicted"/>
<dbReference type="Proteomes" id="UP000295252">
    <property type="component" value="Chromosome III"/>
</dbReference>